<dbReference type="PaxDb" id="6239-Y47H10A.5"/>
<dbReference type="SMR" id="Q9U2B4"/>
<keyword evidence="1" id="KW-0694">RNA-binding</keyword>
<dbReference type="KEGG" id="cel:CELE_Y47H10A.5"/>
<protein>
    <recommendedName>
        <fullName evidence="1">Decapping nuclease</fullName>
        <ecNumber evidence="1">3.6.1.-</ecNumber>
    </recommendedName>
</protein>
<dbReference type="GO" id="GO:0005829">
    <property type="term" value="C:cytosol"/>
    <property type="evidence" value="ECO:0000318"/>
    <property type="project" value="GO_Central"/>
</dbReference>
<keyword evidence="1" id="KW-0539">Nucleus</keyword>
<keyword evidence="5" id="KW-1267">Proteomics identification</keyword>
<dbReference type="PANTHER" id="PTHR12395">
    <property type="entry name" value="DOM-3 RELATED"/>
    <property type="match status" value="1"/>
</dbReference>
<comment type="similarity">
    <text evidence="1">Belongs to the DXO/Dom3Z family.</text>
</comment>
<dbReference type="Bgee" id="WBGene00012961">
    <property type="expression patterns" value="Expressed in adult organism and 2 other cell types or tissues"/>
</dbReference>
<dbReference type="EMBL" id="BX284601">
    <property type="protein sequence ID" value="CAB60387.1"/>
    <property type="molecule type" value="Genomic_DNA"/>
</dbReference>
<proteinExistence type="evidence at protein level"/>
<organism evidence="2 3">
    <name type="scientific">Caenorhabditis elegans</name>
    <dbReference type="NCBI Taxonomy" id="6239"/>
    <lineage>
        <taxon>Eukaryota</taxon>
        <taxon>Metazoa</taxon>
        <taxon>Ecdysozoa</taxon>
        <taxon>Nematoda</taxon>
        <taxon>Chromadorea</taxon>
        <taxon>Rhabditida</taxon>
        <taxon>Rhabditina</taxon>
        <taxon>Rhabditomorpha</taxon>
        <taxon>Rhabditoidea</taxon>
        <taxon>Rhabditidae</taxon>
        <taxon>Peloderinae</taxon>
        <taxon>Caenorhabditis</taxon>
    </lineage>
</organism>
<dbReference type="InterPro" id="IPR039039">
    <property type="entry name" value="RAI1-like_fam"/>
</dbReference>
<sequence>MELTKIRVKTIGYYHRDSEMKATPGRLPKNLNLACLTPMQNKEKFPNMNIEVLDSGKGELMMESLLDYISQTSCLQDEQPGFVTNKQLLVALTRTGSLAIHLFRWNGTTYLLKFNEDESVNQNFGAAFEHHCTKTDDPINENEPVRKAVMIAEIPRGKGVHSVLYSGQIDAVDNEVNRMHYELKVLSGGLTEHFWKTKSCMFYWQAVFGKADVLIIGSRTGKCPNDPKTTWPKEWPPFSVYQVETLEQNQIPESAAEECLKKVLMDPAPEWKPLEGEESVCYFLDLVEEYVKNNGDCYVFTRSDENPDWIVKEDEESVAEFRDVVRHYLAS</sequence>
<keyword evidence="1" id="KW-0479">Metal-binding</keyword>
<reference evidence="2 3" key="1">
    <citation type="journal article" date="1998" name="Science">
        <title>Genome sequence of the nematode C. elegans: a platform for investigating biology.</title>
        <authorList>
            <consortium name="The C. elegans sequencing consortium"/>
            <person name="Sulson J.E."/>
            <person name="Waterston R."/>
        </authorList>
    </citation>
    <scope>NUCLEOTIDE SEQUENCE [LARGE SCALE GENOMIC DNA]</scope>
    <source>
        <strain evidence="2 3">Bristol N2</strain>
    </source>
</reference>
<dbReference type="Proteomes" id="UP000001940">
    <property type="component" value="Chromosome I"/>
</dbReference>
<evidence type="ECO:0000313" key="3">
    <source>
        <dbReference type="Proteomes" id="UP000001940"/>
    </source>
</evidence>
<comment type="cofactor">
    <cofactor evidence="1">
        <name>a divalent metal cation</name>
        <dbReference type="ChEBI" id="CHEBI:60240"/>
    </cofactor>
</comment>
<evidence type="ECO:0000313" key="2">
    <source>
        <dbReference type="EMBL" id="CAB60387.1"/>
    </source>
</evidence>
<accession>Q9U2B4</accession>
<comment type="function">
    <text evidence="1">Decapping enzyme for NAD-capped RNAs: specifically hydrolyzes the nicotinamide adenine dinucleotide (NAD) cap from a subset of RNAs by removing the entire NAD moiety from the 5'-end of an NAD-capped RNA.</text>
</comment>
<dbReference type="GO" id="GO:0005634">
    <property type="term" value="C:nucleus"/>
    <property type="evidence" value="ECO:0000318"/>
    <property type="project" value="GO_Central"/>
</dbReference>
<dbReference type="GO" id="GO:0110155">
    <property type="term" value="P:NAD-cap decapping"/>
    <property type="evidence" value="ECO:0000318"/>
    <property type="project" value="GO_Central"/>
</dbReference>
<dbReference type="CTD" id="173091"/>
<dbReference type="GO" id="GO:0003723">
    <property type="term" value="F:RNA binding"/>
    <property type="evidence" value="ECO:0007669"/>
    <property type="project" value="UniProtKB-KW"/>
</dbReference>
<keyword evidence="3" id="KW-1185">Reference proteome</keyword>
<dbReference type="InParanoid" id="Q9U2B4"/>
<dbReference type="RefSeq" id="NP_493056.1">
    <property type="nucleotide sequence ID" value="NM_060655.3"/>
</dbReference>
<gene>
    <name evidence="2" type="ORF">CELE_Y47H10A.5</name>
    <name evidence="2 4" type="ORF">Y47H10A.5</name>
</gene>
<dbReference type="AGR" id="WB:WBGene00012961"/>
<dbReference type="GO" id="GO:0034353">
    <property type="term" value="F:mRNA 5'-diphosphatase activity"/>
    <property type="evidence" value="ECO:0000318"/>
    <property type="project" value="GO_Central"/>
</dbReference>
<dbReference type="PANTHER" id="PTHR12395:SF12">
    <property type="entry name" value="DECAPPING NUCLEASE"/>
    <property type="match status" value="1"/>
</dbReference>
<evidence type="ECO:0000256" key="1">
    <source>
        <dbReference type="RuleBase" id="RU367113"/>
    </source>
</evidence>
<dbReference type="GO" id="GO:0046872">
    <property type="term" value="F:metal ion binding"/>
    <property type="evidence" value="ECO:0007669"/>
    <property type="project" value="UniProtKB-KW"/>
</dbReference>
<dbReference type="GeneID" id="173091"/>
<dbReference type="PhylomeDB" id="Q9U2B4"/>
<name>Q9U2B4_CAEEL</name>
<dbReference type="STRING" id="6239.Y47H10A.5.1"/>
<keyword evidence="1" id="KW-0540">Nuclease</keyword>
<dbReference type="UCSC" id="Y47H10A.5">
    <property type="organism name" value="c. elegans"/>
</dbReference>
<dbReference type="PeptideAtlas" id="Q9U2B4"/>
<dbReference type="HOGENOM" id="CLU_046467_0_0_1"/>
<evidence type="ECO:0000313" key="4">
    <source>
        <dbReference type="WormBase" id="Y47H10A.5"/>
    </source>
</evidence>
<comment type="subcellular location">
    <subcellularLocation>
        <location evidence="1">Nucleus</location>
    </subcellularLocation>
</comment>
<dbReference type="OrthoDB" id="5872150at2759"/>
<dbReference type="GO" id="GO:0000956">
    <property type="term" value="P:nuclear-transcribed mRNA catabolic process"/>
    <property type="evidence" value="ECO:0000318"/>
    <property type="project" value="GO_Central"/>
</dbReference>
<evidence type="ECO:0007829" key="5">
    <source>
        <dbReference type="PeptideAtlas" id="Q9U2B4"/>
    </source>
</evidence>
<dbReference type="EC" id="3.6.1.-" evidence="1"/>
<keyword evidence="1" id="KW-0378">Hydrolase</keyword>
<keyword evidence="1" id="KW-0547">Nucleotide-binding</keyword>
<dbReference type="GO" id="GO:0004518">
    <property type="term" value="F:nuclease activity"/>
    <property type="evidence" value="ECO:0007669"/>
    <property type="project" value="UniProtKB-KW"/>
</dbReference>
<dbReference type="GO" id="GO:0000166">
    <property type="term" value="F:nucleotide binding"/>
    <property type="evidence" value="ECO:0007669"/>
    <property type="project" value="UniProtKB-KW"/>
</dbReference>
<dbReference type="FunCoup" id="Q9U2B4">
    <property type="interactions" value="1735"/>
</dbReference>
<dbReference type="WormBase" id="Y47H10A.5">
    <property type="protein sequence ID" value="CE22113"/>
    <property type="gene ID" value="WBGene00012961"/>
</dbReference>
<dbReference type="AlphaFoldDB" id="Q9U2B4"/>
<dbReference type="eggNOG" id="ENOG502SH3D">
    <property type="taxonomic scope" value="Eukaryota"/>
</dbReference>